<proteinExistence type="inferred from homology"/>
<evidence type="ECO:0000256" key="1">
    <source>
        <dbReference type="ARBA" id="ARBA00001933"/>
    </source>
</evidence>
<feature type="domain" description="Tryptophan synthase beta chain-like PALP" evidence="7">
    <location>
        <begin position="4"/>
        <end position="289"/>
    </location>
</feature>
<dbReference type="EMBL" id="SGWZ01000004">
    <property type="protein sequence ID" value="RZS67240.1"/>
    <property type="molecule type" value="Genomic_DNA"/>
</dbReference>
<name>A0A4V2EZP8_9BURK</name>
<evidence type="ECO:0000256" key="5">
    <source>
        <dbReference type="ARBA" id="ARBA00023239"/>
    </source>
</evidence>
<comment type="cofactor">
    <cofactor evidence="1">
        <name>pyridoxal 5'-phosphate</name>
        <dbReference type="ChEBI" id="CHEBI:597326"/>
    </cofactor>
</comment>
<comment type="caution">
    <text evidence="8">The sequence shown here is derived from an EMBL/GenBank/DDBJ whole genome shotgun (WGS) entry which is preliminary data.</text>
</comment>
<sequence>MTLHINTPLIESEPISRAAGRRIRLKLDILQPPGSFKIRGIGLACARYAQQGKQRFVASSGGNAGIAVAHAGRHLGIAVVVVVPESTPEAARERIRRQEAQLIVHGAAWHEANALAQSLLTETDAFIHPFDDPLLWQGHASLIDELAASTAAPDAILLSVGGGGLFCGVVEGLRRNGWGHVPVITAETDGADAFARSLATGRRVALEHITSVASSLAAKQVCEQAFQLGQAHPTRPAVVSDTEALLACQHFLDDHRLLVEPACGASLALAYDQAGVLAGLHDIIVVVCGGVIIPPVQASQGIAPQHAAHPPAYEQPGTADIGSAA</sequence>
<dbReference type="GO" id="GO:0006567">
    <property type="term" value="P:L-threonine catabolic process"/>
    <property type="evidence" value="ECO:0007669"/>
    <property type="project" value="TreeGrafter"/>
</dbReference>
<evidence type="ECO:0000256" key="4">
    <source>
        <dbReference type="ARBA" id="ARBA00022898"/>
    </source>
</evidence>
<dbReference type="InterPro" id="IPR001926">
    <property type="entry name" value="TrpB-like_PALP"/>
</dbReference>
<gene>
    <name evidence="8" type="ORF">EV679_2453</name>
</gene>
<dbReference type="GO" id="GO:0006565">
    <property type="term" value="P:L-serine catabolic process"/>
    <property type="evidence" value="ECO:0007669"/>
    <property type="project" value="TreeGrafter"/>
</dbReference>
<accession>A0A4V2EZP8</accession>
<dbReference type="Gene3D" id="3.40.50.1100">
    <property type="match status" value="2"/>
</dbReference>
<evidence type="ECO:0000313" key="8">
    <source>
        <dbReference type="EMBL" id="RZS67240.1"/>
    </source>
</evidence>
<evidence type="ECO:0000256" key="6">
    <source>
        <dbReference type="ARBA" id="ARBA00049406"/>
    </source>
</evidence>
<dbReference type="AlphaFoldDB" id="A0A4V2EZP8"/>
<dbReference type="PANTHER" id="PTHR48078">
    <property type="entry name" value="THREONINE DEHYDRATASE, MITOCHONDRIAL-RELATED"/>
    <property type="match status" value="1"/>
</dbReference>
<dbReference type="PANTHER" id="PTHR48078:SF2">
    <property type="entry name" value="CATABOLIC L-SERINE_THREONINE DEHYDRATASE"/>
    <property type="match status" value="1"/>
</dbReference>
<keyword evidence="5 8" id="KW-0456">Lyase</keyword>
<dbReference type="RefSeq" id="WP_130487365.1">
    <property type="nucleotide sequence ID" value="NZ_CBCSEB010000008.1"/>
</dbReference>
<evidence type="ECO:0000256" key="3">
    <source>
        <dbReference type="ARBA" id="ARBA00012093"/>
    </source>
</evidence>
<dbReference type="EC" id="4.3.1.17" evidence="3"/>
<dbReference type="GO" id="GO:0009097">
    <property type="term" value="P:isoleucine biosynthetic process"/>
    <property type="evidence" value="ECO:0007669"/>
    <property type="project" value="TreeGrafter"/>
</dbReference>
<dbReference type="SUPFAM" id="SSF53686">
    <property type="entry name" value="Tryptophan synthase beta subunit-like PLP-dependent enzymes"/>
    <property type="match status" value="1"/>
</dbReference>
<evidence type="ECO:0000256" key="2">
    <source>
        <dbReference type="ARBA" id="ARBA00010869"/>
    </source>
</evidence>
<dbReference type="InterPro" id="IPR036052">
    <property type="entry name" value="TrpB-like_PALP_sf"/>
</dbReference>
<dbReference type="GO" id="GO:0004794">
    <property type="term" value="F:threonine deaminase activity"/>
    <property type="evidence" value="ECO:0007669"/>
    <property type="project" value="TreeGrafter"/>
</dbReference>
<protein>
    <recommendedName>
        <fullName evidence="3">L-serine ammonia-lyase</fullName>
        <ecNumber evidence="3">4.3.1.17</ecNumber>
    </recommendedName>
</protein>
<evidence type="ECO:0000259" key="7">
    <source>
        <dbReference type="Pfam" id="PF00291"/>
    </source>
</evidence>
<dbReference type="Pfam" id="PF00291">
    <property type="entry name" value="PALP"/>
    <property type="match status" value="1"/>
</dbReference>
<comment type="similarity">
    <text evidence="2">Belongs to the serine/threonine dehydratase family.</text>
</comment>
<organism evidence="8 9">
    <name type="scientific">Kerstersia gyiorum</name>
    <dbReference type="NCBI Taxonomy" id="206506"/>
    <lineage>
        <taxon>Bacteria</taxon>
        <taxon>Pseudomonadati</taxon>
        <taxon>Pseudomonadota</taxon>
        <taxon>Betaproteobacteria</taxon>
        <taxon>Burkholderiales</taxon>
        <taxon>Alcaligenaceae</taxon>
        <taxon>Kerstersia</taxon>
    </lineage>
</organism>
<evidence type="ECO:0000313" key="9">
    <source>
        <dbReference type="Proteomes" id="UP000292039"/>
    </source>
</evidence>
<keyword evidence="4" id="KW-0663">Pyridoxal phosphate</keyword>
<comment type="catalytic activity">
    <reaction evidence="6">
        <text>L-serine = pyruvate + NH4(+)</text>
        <dbReference type="Rhea" id="RHEA:19169"/>
        <dbReference type="ChEBI" id="CHEBI:15361"/>
        <dbReference type="ChEBI" id="CHEBI:28938"/>
        <dbReference type="ChEBI" id="CHEBI:33384"/>
        <dbReference type="EC" id="4.3.1.17"/>
    </reaction>
</comment>
<reference evidence="8 9" key="1">
    <citation type="submission" date="2019-02" db="EMBL/GenBank/DDBJ databases">
        <title>Genomic Encyclopedia of Type Strains, Phase IV (KMG-IV): sequencing the most valuable type-strain genomes for metagenomic binning, comparative biology and taxonomic classification.</title>
        <authorList>
            <person name="Goeker M."/>
        </authorList>
    </citation>
    <scope>NUCLEOTIDE SEQUENCE [LARGE SCALE GENOMIC DNA]</scope>
    <source>
        <strain evidence="8 9">DSM 16618</strain>
    </source>
</reference>
<dbReference type="Proteomes" id="UP000292039">
    <property type="component" value="Unassembled WGS sequence"/>
</dbReference>
<dbReference type="GO" id="GO:0003941">
    <property type="term" value="F:L-serine ammonia-lyase activity"/>
    <property type="evidence" value="ECO:0007669"/>
    <property type="project" value="UniProtKB-EC"/>
</dbReference>
<dbReference type="InterPro" id="IPR050147">
    <property type="entry name" value="Ser/Thr_Dehydratase"/>
</dbReference>